<sequence>MTSYQLGMREAFDDELEFIIKRAKQYLPHSETVYSLLSIGFRRKIVDRNVVRMYVPAAEGLPFFIIIINVLLKFTKNFHNSLN</sequence>
<comment type="caution">
    <text evidence="2">The sequence shown here is derived from an EMBL/GenBank/DDBJ whole genome shotgun (WGS) entry which is preliminary data.</text>
</comment>
<feature type="transmembrane region" description="Helical" evidence="1">
    <location>
        <begin position="51"/>
        <end position="72"/>
    </location>
</feature>
<organism evidence="2 3">
    <name type="scientific">Armadillidium nasatum</name>
    <dbReference type="NCBI Taxonomy" id="96803"/>
    <lineage>
        <taxon>Eukaryota</taxon>
        <taxon>Metazoa</taxon>
        <taxon>Ecdysozoa</taxon>
        <taxon>Arthropoda</taxon>
        <taxon>Crustacea</taxon>
        <taxon>Multicrustacea</taxon>
        <taxon>Malacostraca</taxon>
        <taxon>Eumalacostraca</taxon>
        <taxon>Peracarida</taxon>
        <taxon>Isopoda</taxon>
        <taxon>Oniscidea</taxon>
        <taxon>Crinocheta</taxon>
        <taxon>Armadillidiidae</taxon>
        <taxon>Armadillidium</taxon>
    </lineage>
</organism>
<evidence type="ECO:0000313" key="3">
    <source>
        <dbReference type="Proteomes" id="UP000326759"/>
    </source>
</evidence>
<dbReference type="EMBL" id="SEYY01008694">
    <property type="protein sequence ID" value="KAB7502056.1"/>
    <property type="molecule type" value="Genomic_DNA"/>
</dbReference>
<dbReference type="OrthoDB" id="10485504at2759"/>
<keyword evidence="3" id="KW-1185">Reference proteome</keyword>
<evidence type="ECO:0000256" key="1">
    <source>
        <dbReference type="SAM" id="Phobius"/>
    </source>
</evidence>
<keyword evidence="1" id="KW-1133">Transmembrane helix</keyword>
<accession>A0A5N5T646</accession>
<evidence type="ECO:0000313" key="2">
    <source>
        <dbReference type="EMBL" id="KAB7502056.1"/>
    </source>
</evidence>
<dbReference type="AlphaFoldDB" id="A0A5N5T646"/>
<keyword evidence="1" id="KW-0472">Membrane</keyword>
<gene>
    <name evidence="2" type="ORF">Anas_11739</name>
</gene>
<name>A0A5N5T646_9CRUS</name>
<proteinExistence type="predicted"/>
<reference evidence="2 3" key="1">
    <citation type="journal article" date="2019" name="PLoS Biol.">
        <title>Sex chromosomes control vertical transmission of feminizing Wolbachia symbionts in an isopod.</title>
        <authorList>
            <person name="Becking T."/>
            <person name="Chebbi M.A."/>
            <person name="Giraud I."/>
            <person name="Moumen B."/>
            <person name="Laverre T."/>
            <person name="Caubet Y."/>
            <person name="Peccoud J."/>
            <person name="Gilbert C."/>
            <person name="Cordaux R."/>
        </authorList>
    </citation>
    <scope>NUCLEOTIDE SEQUENCE [LARGE SCALE GENOMIC DNA]</scope>
    <source>
        <strain evidence="2">ANa2</strain>
        <tissue evidence="2">Whole body excluding digestive tract and cuticle</tissue>
    </source>
</reference>
<protein>
    <submittedName>
        <fullName evidence="2">Uncharacterized protein</fullName>
    </submittedName>
</protein>
<keyword evidence="1" id="KW-0812">Transmembrane</keyword>
<dbReference type="Proteomes" id="UP000326759">
    <property type="component" value="Unassembled WGS sequence"/>
</dbReference>
<feature type="non-terminal residue" evidence="2">
    <location>
        <position position="83"/>
    </location>
</feature>